<dbReference type="InterPro" id="IPR037079">
    <property type="entry name" value="AF2212/PG0164-like_sf"/>
</dbReference>
<dbReference type="RefSeq" id="WP_091507386.1">
    <property type="nucleotide sequence ID" value="NZ_FORP01000007.1"/>
</dbReference>
<name>A0A1I3T5R3_9PSEU</name>
<dbReference type="InterPro" id="IPR015018">
    <property type="entry name" value="DUF1905"/>
</dbReference>
<dbReference type="OrthoDB" id="2604865at2"/>
<gene>
    <name evidence="1" type="ORF">SAMN05421835_107135</name>
</gene>
<sequence>MRFRAKVELNGKSATGIEVPPDVLAELGGGKRPKVRVRLNGYEYRSSVGSMGGRSLLPVSAEIRAGAGVAAGDEVDVELVLDTEPRTVDLPPDLARALDAVPVSRQAFDKLSYSHQRRYVLWIGEAKTAPTRQRRIAKTVADLSGPS</sequence>
<dbReference type="Gene3D" id="2.40.30.100">
    <property type="entry name" value="AF2212/PG0164-like"/>
    <property type="match status" value="1"/>
</dbReference>
<evidence type="ECO:0008006" key="3">
    <source>
        <dbReference type="Google" id="ProtNLM"/>
    </source>
</evidence>
<evidence type="ECO:0000313" key="1">
    <source>
        <dbReference type="EMBL" id="SFJ65852.1"/>
    </source>
</evidence>
<evidence type="ECO:0000313" key="2">
    <source>
        <dbReference type="Proteomes" id="UP000199025"/>
    </source>
</evidence>
<dbReference type="AlphaFoldDB" id="A0A1I3T5R3"/>
<protein>
    <recommendedName>
        <fullName evidence="3">Bacteriocin-protection, YdeI or OmpD-Associated</fullName>
    </recommendedName>
</protein>
<keyword evidence="2" id="KW-1185">Reference proteome</keyword>
<dbReference type="STRING" id="115433.SAMN05421835_107135"/>
<dbReference type="Pfam" id="PF13376">
    <property type="entry name" value="OmdA"/>
    <property type="match status" value="1"/>
</dbReference>
<organism evidence="1 2">
    <name type="scientific">Amycolatopsis sacchari</name>
    <dbReference type="NCBI Taxonomy" id="115433"/>
    <lineage>
        <taxon>Bacteria</taxon>
        <taxon>Bacillati</taxon>
        <taxon>Actinomycetota</taxon>
        <taxon>Actinomycetes</taxon>
        <taxon>Pseudonocardiales</taxon>
        <taxon>Pseudonocardiaceae</taxon>
        <taxon>Amycolatopsis</taxon>
    </lineage>
</organism>
<dbReference type="Pfam" id="PF08922">
    <property type="entry name" value="DUF1905"/>
    <property type="match status" value="1"/>
</dbReference>
<accession>A0A1I3T5R3</accession>
<reference evidence="1 2" key="1">
    <citation type="submission" date="2016-10" db="EMBL/GenBank/DDBJ databases">
        <authorList>
            <person name="de Groot N.N."/>
        </authorList>
    </citation>
    <scope>NUCLEOTIDE SEQUENCE [LARGE SCALE GENOMIC DNA]</scope>
    <source>
        <strain evidence="1 2">DSM 44468</strain>
    </source>
</reference>
<dbReference type="EMBL" id="FORP01000007">
    <property type="protein sequence ID" value="SFJ65852.1"/>
    <property type="molecule type" value="Genomic_DNA"/>
</dbReference>
<proteinExistence type="predicted"/>
<dbReference type="Proteomes" id="UP000199025">
    <property type="component" value="Unassembled WGS sequence"/>
</dbReference>
<dbReference type="SUPFAM" id="SSF141694">
    <property type="entry name" value="AF2212/PG0164-like"/>
    <property type="match status" value="1"/>
</dbReference>